<protein>
    <submittedName>
        <fullName evidence="4">DUF4124 domain-containing protein</fullName>
    </submittedName>
</protein>
<feature type="compositionally biased region" description="Low complexity" evidence="1">
    <location>
        <begin position="55"/>
        <end position="78"/>
    </location>
</feature>
<feature type="signal peptide" evidence="2">
    <location>
        <begin position="1"/>
        <end position="22"/>
    </location>
</feature>
<name>A0ABT7NH82_9BURK</name>
<dbReference type="InterPro" id="IPR025392">
    <property type="entry name" value="DUF4124"/>
</dbReference>
<keyword evidence="2" id="KW-0732">Signal</keyword>
<dbReference type="RefSeq" id="WP_286662375.1">
    <property type="nucleotide sequence ID" value="NZ_JASZYV010000006.1"/>
</dbReference>
<sequence>MTYLRSLCWICLCGLLPLVAHAQWRWTDKDGRTIFSDTAPPADIPEKNIQQRGRQPAPQAVPPSVAGAPNGAAPAAPVGTPPAPGANTKSAADKELEEKVRKAEEAEKAQKEAEARKVAQAKAENCDRARQSKATYDSGIRIARVNSQGEREILDDAARAQELQRIQQVISTDCK</sequence>
<gene>
    <name evidence="4" type="ORF">QTH91_22395</name>
</gene>
<dbReference type="Proteomes" id="UP001174908">
    <property type="component" value="Unassembled WGS sequence"/>
</dbReference>
<dbReference type="EMBL" id="JASZYV010000006">
    <property type="protein sequence ID" value="MDM0047260.1"/>
    <property type="molecule type" value="Genomic_DNA"/>
</dbReference>
<feature type="compositionally biased region" description="Basic and acidic residues" evidence="1">
    <location>
        <begin position="91"/>
        <end position="117"/>
    </location>
</feature>
<feature type="region of interest" description="Disordered" evidence="1">
    <location>
        <begin position="35"/>
        <end position="135"/>
    </location>
</feature>
<feature type="chain" id="PRO_5045998225" evidence="2">
    <location>
        <begin position="23"/>
        <end position="175"/>
    </location>
</feature>
<evidence type="ECO:0000256" key="2">
    <source>
        <dbReference type="SAM" id="SignalP"/>
    </source>
</evidence>
<comment type="caution">
    <text evidence="4">The sequence shown here is derived from an EMBL/GenBank/DDBJ whole genome shotgun (WGS) entry which is preliminary data.</text>
</comment>
<dbReference type="Pfam" id="PF13511">
    <property type="entry name" value="DUF4124"/>
    <property type="match status" value="1"/>
</dbReference>
<evidence type="ECO:0000313" key="4">
    <source>
        <dbReference type="EMBL" id="MDM0047260.1"/>
    </source>
</evidence>
<reference evidence="4" key="1">
    <citation type="submission" date="2023-06" db="EMBL/GenBank/DDBJ databases">
        <authorList>
            <person name="Jiang Y."/>
            <person name="Liu Q."/>
        </authorList>
    </citation>
    <scope>NUCLEOTIDE SEQUENCE</scope>
    <source>
        <strain evidence="4">CGMCC 1.12089</strain>
    </source>
</reference>
<evidence type="ECO:0000313" key="5">
    <source>
        <dbReference type="Proteomes" id="UP001174908"/>
    </source>
</evidence>
<proteinExistence type="predicted"/>
<keyword evidence="5" id="KW-1185">Reference proteome</keyword>
<evidence type="ECO:0000256" key="1">
    <source>
        <dbReference type="SAM" id="MobiDB-lite"/>
    </source>
</evidence>
<evidence type="ECO:0000259" key="3">
    <source>
        <dbReference type="Pfam" id="PF13511"/>
    </source>
</evidence>
<feature type="domain" description="DUF4124" evidence="3">
    <location>
        <begin position="11"/>
        <end position="63"/>
    </location>
</feature>
<organism evidence="4 5">
    <name type="scientific">Variovorax dokdonensis</name>
    <dbReference type="NCBI Taxonomy" id="344883"/>
    <lineage>
        <taxon>Bacteria</taxon>
        <taxon>Pseudomonadati</taxon>
        <taxon>Pseudomonadota</taxon>
        <taxon>Betaproteobacteria</taxon>
        <taxon>Burkholderiales</taxon>
        <taxon>Comamonadaceae</taxon>
        <taxon>Variovorax</taxon>
    </lineage>
</organism>
<accession>A0ABT7NH82</accession>